<accession>A0A6P7GLI5</accession>
<dbReference type="Proteomes" id="UP001652700">
    <property type="component" value="Unplaced"/>
</dbReference>
<dbReference type="PANTHER" id="PTHR23089">
    <property type="entry name" value="HISTIDINE TRIAD HIT PROTEIN"/>
    <property type="match status" value="1"/>
</dbReference>
<dbReference type="RefSeq" id="XP_028144635.1">
    <property type="nucleotide sequence ID" value="XM_028288834.1"/>
</dbReference>
<protein>
    <submittedName>
        <fullName evidence="7">Uncharacterized protein LOC114338242</fullName>
    </submittedName>
</protein>
<name>A0A6P7GLI5_DIAVI</name>
<dbReference type="InterPro" id="IPR019808">
    <property type="entry name" value="Histidine_triad_CS"/>
</dbReference>
<dbReference type="GO" id="GO:0003824">
    <property type="term" value="F:catalytic activity"/>
    <property type="evidence" value="ECO:0007669"/>
    <property type="project" value="InterPro"/>
</dbReference>
<proteinExistence type="predicted"/>
<gene>
    <name evidence="7" type="primary">LOC114338242</name>
</gene>
<dbReference type="Pfam" id="PF01230">
    <property type="entry name" value="HIT"/>
    <property type="match status" value="1"/>
</dbReference>
<dbReference type="AlphaFoldDB" id="A0A6P7GLI5"/>
<reference evidence="5" key="2">
    <citation type="submission" date="2025-05" db="UniProtKB">
        <authorList>
            <consortium name="EnsemblMetazoa"/>
        </authorList>
    </citation>
    <scope>IDENTIFICATION</scope>
</reference>
<dbReference type="InterPro" id="IPR011146">
    <property type="entry name" value="HIT-like"/>
</dbReference>
<feature type="active site" description="Tele-AMP-histidine intermediate" evidence="1">
    <location>
        <position position="144"/>
    </location>
</feature>
<sequence>MAFLVKNSIKNVKWKQLFDISSCQQILRTREMSSEVKKSQSASYDAKKGTIFDKIISKEIPADIIFEDDKCLAFNDVNPQAPVHFLVIPKKQIPRLDDAKATDKELLGHLIYTAKTLAQKKVPNGYRLVINNGKDGCQSVYHLHIHILGGRQMDWPPG</sequence>
<dbReference type="PROSITE" id="PS00892">
    <property type="entry name" value="HIT_1"/>
    <property type="match status" value="1"/>
</dbReference>
<dbReference type="InterPro" id="IPR001310">
    <property type="entry name" value="Histidine_triad_HIT"/>
</dbReference>
<dbReference type="OrthoDB" id="672793at2759"/>
<feature type="domain" description="HIT" evidence="4">
    <location>
        <begin position="51"/>
        <end position="158"/>
    </location>
</feature>
<dbReference type="FunFam" id="3.30.428.10:FF:000005">
    <property type="entry name" value="Histidine triad nucleotide-binding protein 1"/>
    <property type="match status" value="1"/>
</dbReference>
<evidence type="ECO:0000256" key="3">
    <source>
        <dbReference type="PROSITE-ProRule" id="PRU00464"/>
    </source>
</evidence>
<evidence type="ECO:0000313" key="7">
    <source>
        <dbReference type="RefSeq" id="XP_028144635.1"/>
    </source>
</evidence>
<dbReference type="CDD" id="cd01276">
    <property type="entry name" value="PKCI_related"/>
    <property type="match status" value="1"/>
</dbReference>
<dbReference type="InParanoid" id="A0A6P7GLI5"/>
<feature type="short sequence motif" description="Histidine triad motif" evidence="2 3">
    <location>
        <begin position="142"/>
        <end position="146"/>
    </location>
</feature>
<dbReference type="InterPro" id="IPR036265">
    <property type="entry name" value="HIT-like_sf"/>
</dbReference>
<evidence type="ECO:0000256" key="2">
    <source>
        <dbReference type="PIRSR" id="PIRSR601310-3"/>
    </source>
</evidence>
<organism evidence="7">
    <name type="scientific">Diabrotica virgifera virgifera</name>
    <name type="common">western corn rootworm</name>
    <dbReference type="NCBI Taxonomy" id="50390"/>
    <lineage>
        <taxon>Eukaryota</taxon>
        <taxon>Metazoa</taxon>
        <taxon>Ecdysozoa</taxon>
        <taxon>Arthropoda</taxon>
        <taxon>Hexapoda</taxon>
        <taxon>Insecta</taxon>
        <taxon>Pterygota</taxon>
        <taxon>Neoptera</taxon>
        <taxon>Endopterygota</taxon>
        <taxon>Coleoptera</taxon>
        <taxon>Polyphaga</taxon>
        <taxon>Cucujiformia</taxon>
        <taxon>Chrysomeloidea</taxon>
        <taxon>Chrysomelidae</taxon>
        <taxon>Galerucinae</taxon>
        <taxon>Diabroticina</taxon>
        <taxon>Diabroticites</taxon>
        <taxon>Diabrotica</taxon>
    </lineage>
</organism>
<reference evidence="7" key="1">
    <citation type="submission" date="2025-04" db="UniProtKB">
        <authorList>
            <consortium name="RefSeq"/>
        </authorList>
    </citation>
    <scope>IDENTIFICATION</scope>
    <source>
        <tissue evidence="7">Whole insect</tissue>
    </source>
</reference>
<keyword evidence="6" id="KW-1185">Reference proteome</keyword>
<dbReference type="Gene3D" id="3.30.428.10">
    <property type="entry name" value="HIT-like"/>
    <property type="match status" value="1"/>
</dbReference>
<dbReference type="EnsemblMetazoa" id="XM_050650718.1">
    <property type="protein sequence ID" value="XP_050506675.1"/>
    <property type="gene ID" value="LOC126884651"/>
</dbReference>
<dbReference type="SUPFAM" id="SSF54197">
    <property type="entry name" value="HIT-like"/>
    <property type="match status" value="1"/>
</dbReference>
<dbReference type="PRINTS" id="PR00332">
    <property type="entry name" value="HISTRIAD"/>
</dbReference>
<evidence type="ECO:0000313" key="6">
    <source>
        <dbReference type="Proteomes" id="UP001652700"/>
    </source>
</evidence>
<evidence type="ECO:0000313" key="5">
    <source>
        <dbReference type="EnsemblMetazoa" id="XP_050506675.1"/>
    </source>
</evidence>
<dbReference type="PROSITE" id="PS51084">
    <property type="entry name" value="HIT_2"/>
    <property type="match status" value="1"/>
</dbReference>
<evidence type="ECO:0000256" key="1">
    <source>
        <dbReference type="PIRSR" id="PIRSR601310-1"/>
    </source>
</evidence>
<evidence type="ECO:0000259" key="4">
    <source>
        <dbReference type="PROSITE" id="PS51084"/>
    </source>
</evidence>